<dbReference type="Gene3D" id="3.30.70.1440">
    <property type="entry name" value="Multidrug efflux transporter AcrB pore domain"/>
    <property type="match status" value="1"/>
</dbReference>
<proteinExistence type="predicted"/>
<dbReference type="Pfam" id="PF00873">
    <property type="entry name" value="ACR_tran"/>
    <property type="match status" value="1"/>
</dbReference>
<evidence type="ECO:0000256" key="3">
    <source>
        <dbReference type="ARBA" id="ARBA00022475"/>
    </source>
</evidence>
<feature type="transmembrane region" description="Helical" evidence="8">
    <location>
        <begin position="261"/>
        <end position="283"/>
    </location>
</feature>
<dbReference type="PRINTS" id="PR00702">
    <property type="entry name" value="ACRIFLAVINRP"/>
</dbReference>
<feature type="transmembrane region" description="Helical" evidence="8">
    <location>
        <begin position="128"/>
        <end position="151"/>
    </location>
</feature>
<keyword evidence="7 8" id="KW-0472">Membrane</keyword>
<dbReference type="PANTHER" id="PTHR32063:SF28">
    <property type="entry name" value="BLR2861 PROTEIN"/>
    <property type="match status" value="1"/>
</dbReference>
<evidence type="ECO:0000256" key="7">
    <source>
        <dbReference type="ARBA" id="ARBA00023136"/>
    </source>
</evidence>
<dbReference type="SUPFAM" id="SSF82714">
    <property type="entry name" value="Multidrug efflux transporter AcrB TolC docking domain, DN and DC subdomains"/>
    <property type="match status" value="1"/>
</dbReference>
<keyword evidence="3" id="KW-1003">Cell membrane</keyword>
<name>A0A1Y5HFQ8_OLEAN</name>
<dbReference type="InterPro" id="IPR027463">
    <property type="entry name" value="AcrB_DN_DC_subdom"/>
</dbReference>
<comment type="caution">
    <text evidence="10">The sequence shown here is derived from an EMBL/GenBank/DDBJ whole genome shotgun (WGS) entry which is preliminary data.</text>
</comment>
<evidence type="ECO:0000256" key="6">
    <source>
        <dbReference type="ARBA" id="ARBA00022989"/>
    </source>
</evidence>
<feature type="transmembrane region" description="Helical" evidence="8">
    <location>
        <begin position="203"/>
        <end position="221"/>
    </location>
</feature>
<feature type="transmembrane region" description="Helical" evidence="8">
    <location>
        <begin position="644"/>
        <end position="669"/>
    </location>
</feature>
<dbReference type="Proteomes" id="UP000227088">
    <property type="component" value="Unassembled WGS sequence"/>
</dbReference>
<feature type="transmembrane region" description="Helical" evidence="8">
    <location>
        <begin position="618"/>
        <end position="638"/>
    </location>
</feature>
<dbReference type="Gene3D" id="1.20.1640.10">
    <property type="entry name" value="Multidrug efflux transporter AcrB transmembrane domain"/>
    <property type="match status" value="2"/>
</dbReference>
<dbReference type="GO" id="GO:0005886">
    <property type="term" value="C:plasma membrane"/>
    <property type="evidence" value="ECO:0007669"/>
    <property type="project" value="UniProtKB-SubCell"/>
</dbReference>
<reference evidence="11" key="1">
    <citation type="journal article" date="2017" name="Proc. Natl. Acad. Sci. U.S.A.">
        <title>Simulation of Deepwater Horizon oil plume reveals substrate specialization within a complex community of hydrocarbon degraders.</title>
        <authorList>
            <person name="Hu P."/>
            <person name="Dubinsky E.A."/>
            <person name="Probst A.J."/>
            <person name="Wang J."/>
            <person name="Sieber C.M.K."/>
            <person name="Tom L.M."/>
            <person name="Gardinali P."/>
            <person name="Banfield J.F."/>
            <person name="Atlas R.M."/>
            <person name="Andersen G.L."/>
        </authorList>
    </citation>
    <scope>NUCLEOTIDE SEQUENCE [LARGE SCALE GENOMIC DNA]</scope>
</reference>
<sequence>TVEVGPEAERVISRFSGRSAVALGVVKQSTANPLDVSAGIQILLAEISEKLPEGVAVNIAYDSSVFIDKSIQSVQTTIFEAVMLVILVIFLFLRNARATLIPLITIPVSLIGAFAIMSLFGFSVNTLTLLALVLAIGLVVDDAIVVLENIYRHIEDGMEPIQAAFKGMKEIGFAVVAMTLTLAAVFAPIAFTEGRTGKLITEFALTLAGAVIVSGFVALTLSPMMASRMLKHNSNPGKFYLWGEKVLNAMADGYERFLRKVLAFPLMIAGAGLVTILLSALVYTQLPQELSPSEDRGFVIGFAIAPEGASTEFVDKYTRQIEGVLDTVPEANSYFSIVGFPTSTNSMQFVQLAPWEERERSQQEIAGSLMGPMFGGITGVMSFPMNPPSLGQSIVSRPVEFVIQTTGSYEELQALTSKVMMKVWGNPMFAQPDIDLKLNKPELAIDVDREKAAAVGVSVETIGRTLETMIAGREITRFKREGEQYNVIVQVADVDRSNPDDLTNVYVRSSSGEMVQLANLVKVSESIAPKELNHFNKLKSATIQAALNPGFSQLEAREFLDAAVAELSVGTAGIQVDYGGQLREFIKTGSSLTFAFSLALIFIYLVLAAQFESFRSPLIIMFSVPTAMLGALLALWATGGSINVYSQIGLITLVGLITKHGILIVEFANQLQEAGKDKLEAVIESAKLRLRPILMTTAAMVLGAIPLALASGAGAESREQIGWTIVGGMTLGTALTIIIVPACYLLFAGKVKELAKAEVE</sequence>
<feature type="transmembrane region" description="Helical" evidence="8">
    <location>
        <begin position="592"/>
        <end position="611"/>
    </location>
</feature>
<dbReference type="InterPro" id="IPR001036">
    <property type="entry name" value="Acrflvin-R"/>
</dbReference>
<comment type="subcellular location">
    <subcellularLocation>
        <location evidence="1">Cell inner membrane</location>
        <topology evidence="1">Multi-pass membrane protein</topology>
    </subcellularLocation>
</comment>
<feature type="transmembrane region" description="Helical" evidence="8">
    <location>
        <begin position="74"/>
        <end position="93"/>
    </location>
</feature>
<feature type="transmembrane region" description="Helical" evidence="8">
    <location>
        <begin position="100"/>
        <end position="122"/>
    </location>
</feature>
<evidence type="ECO:0000256" key="1">
    <source>
        <dbReference type="ARBA" id="ARBA00004429"/>
    </source>
</evidence>
<dbReference type="Gene3D" id="3.30.2090.10">
    <property type="entry name" value="Multidrug efflux transporter AcrB TolC docking domain, DN and DC subdomains"/>
    <property type="match status" value="2"/>
</dbReference>
<accession>A0A1Y5HFQ8</accession>
<dbReference type="EMBL" id="MABE01000713">
    <property type="protein sequence ID" value="OUS34503.1"/>
    <property type="molecule type" value="Genomic_DNA"/>
</dbReference>
<dbReference type="AlphaFoldDB" id="A0A1Y5HFQ8"/>
<dbReference type="Gene3D" id="3.30.70.1320">
    <property type="entry name" value="Multidrug efflux transporter AcrB pore domain like"/>
    <property type="match status" value="1"/>
</dbReference>
<evidence type="ECO:0000256" key="5">
    <source>
        <dbReference type="ARBA" id="ARBA00022692"/>
    </source>
</evidence>
<organism evidence="10 11">
    <name type="scientific">Oleispira antarctica</name>
    <dbReference type="NCBI Taxonomy" id="188908"/>
    <lineage>
        <taxon>Bacteria</taxon>
        <taxon>Pseudomonadati</taxon>
        <taxon>Pseudomonadota</taxon>
        <taxon>Gammaproteobacteria</taxon>
        <taxon>Oceanospirillales</taxon>
        <taxon>Oceanospirillaceae</taxon>
        <taxon>Oleispira</taxon>
    </lineage>
</organism>
<feature type="domain" description="SSD" evidence="9">
    <location>
        <begin position="103"/>
        <end position="228"/>
    </location>
</feature>
<dbReference type="FunFam" id="1.20.1640.10:FF:000001">
    <property type="entry name" value="Efflux pump membrane transporter"/>
    <property type="match status" value="1"/>
</dbReference>
<feature type="transmembrane region" description="Helical" evidence="8">
    <location>
        <begin position="690"/>
        <end position="709"/>
    </location>
</feature>
<dbReference type="Gene3D" id="3.30.70.1430">
    <property type="entry name" value="Multidrug efflux transporter AcrB pore domain"/>
    <property type="match status" value="1"/>
</dbReference>
<gene>
    <name evidence="10" type="ORF">A9R00_12475</name>
</gene>
<evidence type="ECO:0000313" key="10">
    <source>
        <dbReference type="EMBL" id="OUS34503.1"/>
    </source>
</evidence>
<keyword evidence="6 8" id="KW-1133">Transmembrane helix</keyword>
<feature type="transmembrane region" description="Helical" evidence="8">
    <location>
        <begin position="721"/>
        <end position="747"/>
    </location>
</feature>
<evidence type="ECO:0000256" key="8">
    <source>
        <dbReference type="SAM" id="Phobius"/>
    </source>
</evidence>
<dbReference type="PROSITE" id="PS50156">
    <property type="entry name" value="SSD"/>
    <property type="match status" value="1"/>
</dbReference>
<evidence type="ECO:0000256" key="4">
    <source>
        <dbReference type="ARBA" id="ARBA00022519"/>
    </source>
</evidence>
<dbReference type="SUPFAM" id="SSF82866">
    <property type="entry name" value="Multidrug efflux transporter AcrB transmembrane domain"/>
    <property type="match status" value="2"/>
</dbReference>
<dbReference type="InterPro" id="IPR000731">
    <property type="entry name" value="SSD"/>
</dbReference>
<protein>
    <submittedName>
        <fullName evidence="10">Multidrug transporter AcrB</fullName>
    </submittedName>
</protein>
<evidence type="ECO:0000259" key="9">
    <source>
        <dbReference type="PROSITE" id="PS50156"/>
    </source>
</evidence>
<feature type="transmembrane region" description="Helical" evidence="8">
    <location>
        <begin position="171"/>
        <end position="191"/>
    </location>
</feature>
<keyword evidence="5 8" id="KW-0812">Transmembrane</keyword>
<evidence type="ECO:0000256" key="2">
    <source>
        <dbReference type="ARBA" id="ARBA00022448"/>
    </source>
</evidence>
<dbReference type="GO" id="GO:0042910">
    <property type="term" value="F:xenobiotic transmembrane transporter activity"/>
    <property type="evidence" value="ECO:0007669"/>
    <property type="project" value="TreeGrafter"/>
</dbReference>
<dbReference type="SUPFAM" id="SSF82693">
    <property type="entry name" value="Multidrug efflux transporter AcrB pore domain, PN1, PN2, PC1 and PC2 subdomains"/>
    <property type="match status" value="1"/>
</dbReference>
<keyword evidence="4" id="KW-0997">Cell inner membrane</keyword>
<dbReference type="PANTHER" id="PTHR32063">
    <property type="match status" value="1"/>
</dbReference>
<keyword evidence="2" id="KW-0813">Transport</keyword>
<feature type="non-terminal residue" evidence="10">
    <location>
        <position position="1"/>
    </location>
</feature>
<evidence type="ECO:0000313" key="11">
    <source>
        <dbReference type="Proteomes" id="UP000227088"/>
    </source>
</evidence>